<dbReference type="SMART" id="SM00834">
    <property type="entry name" value="CxxC_CXXC_SSSS"/>
    <property type="match status" value="1"/>
</dbReference>
<sequence length="104" mass="11139">MPIYEYECGQCQHALEVIQKVSDEPLVSCPQCNTDALRKRLSAPAFRLKGGGWYETDFKTGKKKNLAESDNKASASKTSESSASNKNAASGTTKTSTKAATTSS</sequence>
<accession>A0A4P9VKN9</accession>
<dbReference type="Pfam" id="PF09723">
    <property type="entry name" value="Zn_ribbon_8"/>
    <property type="match status" value="1"/>
</dbReference>
<evidence type="ECO:0000313" key="4">
    <source>
        <dbReference type="Proteomes" id="UP000257039"/>
    </source>
</evidence>
<dbReference type="RefSeq" id="WP_094786475.1">
    <property type="nucleotide sequence ID" value="NZ_JAEVHG010000001.1"/>
</dbReference>
<protein>
    <submittedName>
        <fullName evidence="3">Zinc ribbon domain-containing protein</fullName>
    </submittedName>
</protein>
<evidence type="ECO:0000256" key="1">
    <source>
        <dbReference type="SAM" id="MobiDB-lite"/>
    </source>
</evidence>
<dbReference type="NCBIfam" id="TIGR02605">
    <property type="entry name" value="CxxC_CxxC_SSSS"/>
    <property type="match status" value="1"/>
</dbReference>
<name>A0A4P9VKN9_9GAMM</name>
<keyword evidence="4" id="KW-1185">Reference proteome</keyword>
<feature type="region of interest" description="Disordered" evidence="1">
    <location>
        <begin position="61"/>
        <end position="104"/>
    </location>
</feature>
<gene>
    <name evidence="3" type="ORF">B9G39_06285</name>
</gene>
<evidence type="ECO:0000259" key="2">
    <source>
        <dbReference type="SMART" id="SM00834"/>
    </source>
</evidence>
<feature type="compositionally biased region" description="Low complexity" evidence="1">
    <location>
        <begin position="72"/>
        <end position="104"/>
    </location>
</feature>
<dbReference type="PANTHER" id="PTHR34404:SF2">
    <property type="entry name" value="CONSERVED SERINE RICH PROTEIN"/>
    <property type="match status" value="1"/>
</dbReference>
<organism evidence="3 4">
    <name type="scientific">Zooshikella ganghwensis</name>
    <dbReference type="NCBI Taxonomy" id="202772"/>
    <lineage>
        <taxon>Bacteria</taxon>
        <taxon>Pseudomonadati</taxon>
        <taxon>Pseudomonadota</taxon>
        <taxon>Gammaproteobacteria</taxon>
        <taxon>Oceanospirillales</taxon>
        <taxon>Zooshikellaceae</taxon>
        <taxon>Zooshikella</taxon>
    </lineage>
</organism>
<dbReference type="Proteomes" id="UP000257039">
    <property type="component" value="Unassembled WGS sequence"/>
</dbReference>
<dbReference type="AlphaFoldDB" id="A0A4P9VKN9"/>
<reference evidence="3 4" key="1">
    <citation type="submission" date="2017-04" db="EMBL/GenBank/DDBJ databases">
        <title>Draft genome sequence of Zooshikella ganghwensis VG4 isolated from Red Sea sediments.</title>
        <authorList>
            <person name="Rehman Z."/>
            <person name="Alam I."/>
            <person name="Kamau A."/>
            <person name="Bajic V."/>
            <person name="Leiknes T."/>
        </authorList>
    </citation>
    <scope>NUCLEOTIDE SEQUENCE [LARGE SCALE GENOMIC DNA]</scope>
    <source>
        <strain evidence="3 4">VG4</strain>
    </source>
</reference>
<comment type="caution">
    <text evidence="3">The sequence shown here is derived from an EMBL/GenBank/DDBJ whole genome shotgun (WGS) entry which is preliminary data.</text>
</comment>
<dbReference type="InterPro" id="IPR013429">
    <property type="entry name" value="Regulatory_FmdB_Zinc_ribbon"/>
</dbReference>
<dbReference type="EMBL" id="NDXW01000001">
    <property type="protein sequence ID" value="RDH43089.1"/>
    <property type="molecule type" value="Genomic_DNA"/>
</dbReference>
<evidence type="ECO:0000313" key="3">
    <source>
        <dbReference type="EMBL" id="RDH43089.1"/>
    </source>
</evidence>
<feature type="compositionally biased region" description="Basic and acidic residues" evidence="1">
    <location>
        <begin position="61"/>
        <end position="71"/>
    </location>
</feature>
<proteinExistence type="predicted"/>
<feature type="domain" description="Putative regulatory protein FmdB zinc ribbon" evidence="2">
    <location>
        <begin position="1"/>
        <end position="42"/>
    </location>
</feature>
<dbReference type="PANTHER" id="PTHR34404">
    <property type="entry name" value="REGULATORY PROTEIN, FMDB FAMILY"/>
    <property type="match status" value="1"/>
</dbReference>